<comment type="caution">
    <text evidence="4">The sequence shown here is derived from an EMBL/GenBank/DDBJ whole genome shotgun (WGS) entry which is preliminary data.</text>
</comment>
<sequence>MITNYPGETASNSTKVHNKTARKSAQDNPKSAQEVHRTKKQYPKTAAAYWLPKVKKPQDSTLFGVQIAYRGKRHRFPLETANKDTAAEKARDIYLSLVGVGWDATVERFKPKTVKRKQSATVGALISVASRLSSARPTSLEAYSQALRRITAGALGIEDKFKRQAAKNGNWKAAVDNTPLEKLTPSLILEWKNRYLKAAKTPQARNSAVVSFNALMRNSKALLSKKLRPFIEGELVLPVPLWFDGVAREKEPSLRYLSKIDAGEILAAAQDELAQDQPEVYKALLLTLVCGLRRSEADALLWRQFDFNASVLEIADTEHKALKSKDSAGQLGLDKELVALFRGYKTRASGEFVLEEPTRRGKRHKVYRCNMHFMALIVWLKKKGVSGIRPIHTLRKEIGSIIATREGIFNASRYLRHSNISITAKLYADVKKPVTAGLGSFLAAPLKNVIEANFTNANALQKEASA</sequence>
<evidence type="ECO:0000313" key="4">
    <source>
        <dbReference type="EMBL" id="GEP45640.1"/>
    </source>
</evidence>
<proteinExistence type="predicted"/>
<dbReference type="SUPFAM" id="SSF56349">
    <property type="entry name" value="DNA breaking-rejoining enzymes"/>
    <property type="match status" value="1"/>
</dbReference>
<dbReference type="InterPro" id="IPR002104">
    <property type="entry name" value="Integrase_catalytic"/>
</dbReference>
<dbReference type="Proteomes" id="UP000321577">
    <property type="component" value="Unassembled WGS sequence"/>
</dbReference>
<gene>
    <name evidence="4" type="ORF">BGE01nite_49310</name>
</gene>
<dbReference type="OrthoDB" id="199998at2"/>
<evidence type="ECO:0000256" key="1">
    <source>
        <dbReference type="ARBA" id="ARBA00023172"/>
    </source>
</evidence>
<evidence type="ECO:0000259" key="3">
    <source>
        <dbReference type="Pfam" id="PF00589"/>
    </source>
</evidence>
<dbReference type="EMBL" id="BKAG01000054">
    <property type="protein sequence ID" value="GEP45640.1"/>
    <property type="molecule type" value="Genomic_DNA"/>
</dbReference>
<dbReference type="Pfam" id="PF00589">
    <property type="entry name" value="Phage_integrase"/>
    <property type="match status" value="1"/>
</dbReference>
<dbReference type="InterPro" id="IPR013762">
    <property type="entry name" value="Integrase-like_cat_sf"/>
</dbReference>
<reference evidence="4 5" key="1">
    <citation type="submission" date="2019-07" db="EMBL/GenBank/DDBJ databases">
        <title>Whole genome shotgun sequence of Brevifollis gellanilyticus NBRC 108608.</title>
        <authorList>
            <person name="Hosoyama A."/>
            <person name="Uohara A."/>
            <person name="Ohji S."/>
            <person name="Ichikawa N."/>
        </authorList>
    </citation>
    <scope>NUCLEOTIDE SEQUENCE [LARGE SCALE GENOMIC DNA]</scope>
    <source>
        <strain evidence="4 5">NBRC 108608</strain>
    </source>
</reference>
<protein>
    <recommendedName>
        <fullName evidence="3">Tyr recombinase domain-containing protein</fullName>
    </recommendedName>
</protein>
<dbReference type="InterPro" id="IPR011010">
    <property type="entry name" value="DNA_brk_join_enz"/>
</dbReference>
<evidence type="ECO:0000313" key="5">
    <source>
        <dbReference type="Proteomes" id="UP000321577"/>
    </source>
</evidence>
<organism evidence="4 5">
    <name type="scientific">Brevifollis gellanilyticus</name>
    <dbReference type="NCBI Taxonomy" id="748831"/>
    <lineage>
        <taxon>Bacteria</taxon>
        <taxon>Pseudomonadati</taxon>
        <taxon>Verrucomicrobiota</taxon>
        <taxon>Verrucomicrobiia</taxon>
        <taxon>Verrucomicrobiales</taxon>
        <taxon>Verrucomicrobiaceae</taxon>
    </lineage>
</organism>
<feature type="domain" description="Tyr recombinase" evidence="3">
    <location>
        <begin position="259"/>
        <end position="431"/>
    </location>
</feature>
<keyword evidence="5" id="KW-1185">Reference proteome</keyword>
<evidence type="ECO:0000256" key="2">
    <source>
        <dbReference type="SAM" id="MobiDB-lite"/>
    </source>
</evidence>
<dbReference type="GO" id="GO:0015074">
    <property type="term" value="P:DNA integration"/>
    <property type="evidence" value="ECO:0007669"/>
    <property type="project" value="InterPro"/>
</dbReference>
<dbReference type="Gene3D" id="1.10.443.10">
    <property type="entry name" value="Intergrase catalytic core"/>
    <property type="match status" value="1"/>
</dbReference>
<name>A0A512MFW8_9BACT</name>
<dbReference type="GO" id="GO:0003677">
    <property type="term" value="F:DNA binding"/>
    <property type="evidence" value="ECO:0007669"/>
    <property type="project" value="InterPro"/>
</dbReference>
<dbReference type="RefSeq" id="WP_146854717.1">
    <property type="nucleotide sequence ID" value="NZ_BKAG01000054.1"/>
</dbReference>
<keyword evidence="1" id="KW-0233">DNA recombination</keyword>
<dbReference type="GO" id="GO:0006310">
    <property type="term" value="P:DNA recombination"/>
    <property type="evidence" value="ECO:0007669"/>
    <property type="project" value="UniProtKB-KW"/>
</dbReference>
<accession>A0A512MFW8</accession>
<dbReference type="AlphaFoldDB" id="A0A512MFW8"/>
<feature type="region of interest" description="Disordered" evidence="2">
    <location>
        <begin position="1"/>
        <end position="39"/>
    </location>
</feature>